<dbReference type="PaxDb" id="65489-OBART09G01950.1"/>
<dbReference type="Gramene" id="OBART09G01950.1">
    <property type="protein sequence ID" value="OBART09G01950.1"/>
    <property type="gene ID" value="OBART09G01950"/>
</dbReference>
<protein>
    <submittedName>
        <fullName evidence="3">Uncharacterized protein</fullName>
    </submittedName>
</protein>
<dbReference type="HOGENOM" id="CLU_2200991_0_0_1"/>
<accession>A0A0D3H419</accession>
<keyword evidence="4" id="KW-1185">Reference proteome</keyword>
<reference evidence="3" key="1">
    <citation type="journal article" date="2009" name="Rice">
        <title>De Novo Next Generation Sequencing of Plant Genomes.</title>
        <authorList>
            <person name="Rounsley S."/>
            <person name="Marri P.R."/>
            <person name="Yu Y."/>
            <person name="He R."/>
            <person name="Sisneros N."/>
            <person name="Goicoechea J.L."/>
            <person name="Lee S.J."/>
            <person name="Angelova A."/>
            <person name="Kudrna D."/>
            <person name="Luo M."/>
            <person name="Affourtit J."/>
            <person name="Desany B."/>
            <person name="Knight J."/>
            <person name="Niazi F."/>
            <person name="Egholm M."/>
            <person name="Wing R.A."/>
        </authorList>
    </citation>
    <scope>NUCLEOTIDE SEQUENCE [LARGE SCALE GENOMIC DNA]</scope>
    <source>
        <strain evidence="3">cv. IRGC 105608</strain>
    </source>
</reference>
<name>A0A0D3H419_9ORYZ</name>
<dbReference type="Proteomes" id="UP000026960">
    <property type="component" value="Chromosome 9"/>
</dbReference>
<organism evidence="3">
    <name type="scientific">Oryza barthii</name>
    <dbReference type="NCBI Taxonomy" id="65489"/>
    <lineage>
        <taxon>Eukaryota</taxon>
        <taxon>Viridiplantae</taxon>
        <taxon>Streptophyta</taxon>
        <taxon>Embryophyta</taxon>
        <taxon>Tracheophyta</taxon>
        <taxon>Spermatophyta</taxon>
        <taxon>Magnoliopsida</taxon>
        <taxon>Liliopsida</taxon>
        <taxon>Poales</taxon>
        <taxon>Poaceae</taxon>
        <taxon>BOP clade</taxon>
        <taxon>Oryzoideae</taxon>
        <taxon>Oryzeae</taxon>
        <taxon>Oryzinae</taxon>
        <taxon>Oryza</taxon>
    </lineage>
</organism>
<dbReference type="EnsemblPlants" id="OBART09G01950.1">
    <property type="protein sequence ID" value="OBART09G01950.1"/>
    <property type="gene ID" value="OBART09G01950"/>
</dbReference>
<proteinExistence type="predicted"/>
<reference evidence="3" key="2">
    <citation type="submission" date="2015-03" db="UniProtKB">
        <authorList>
            <consortium name="EnsemblPlants"/>
        </authorList>
    </citation>
    <scope>IDENTIFICATION</scope>
</reference>
<evidence type="ECO:0000313" key="4">
    <source>
        <dbReference type="Proteomes" id="UP000026960"/>
    </source>
</evidence>
<keyword evidence="2" id="KW-0472">Membrane</keyword>
<evidence type="ECO:0000256" key="1">
    <source>
        <dbReference type="SAM" id="MobiDB-lite"/>
    </source>
</evidence>
<feature type="region of interest" description="Disordered" evidence="1">
    <location>
        <begin position="1"/>
        <end position="21"/>
    </location>
</feature>
<evidence type="ECO:0000313" key="3">
    <source>
        <dbReference type="EnsemblPlants" id="OBART09G01950.1"/>
    </source>
</evidence>
<evidence type="ECO:0000256" key="2">
    <source>
        <dbReference type="SAM" id="Phobius"/>
    </source>
</evidence>
<keyword evidence="2" id="KW-1133">Transmembrane helix</keyword>
<sequence length="108" mass="11752">MQSATGDSFAPRDHGGAARNSGGVELVHLQPSGAEAVHTLYGSGGSFFFLLYSATMARGMLGSIAALAGWSEGYVRDTYRSVFDTYSYPLAYLRRIRRFRDISGYPSQ</sequence>
<dbReference type="AlphaFoldDB" id="A0A0D3H419"/>
<keyword evidence="2" id="KW-0812">Transmembrane</keyword>
<feature type="transmembrane region" description="Helical" evidence="2">
    <location>
        <begin position="47"/>
        <end position="70"/>
    </location>
</feature>